<gene>
    <name evidence="1" type="ORF">BV25DRAFT_1919665</name>
</gene>
<dbReference type="Proteomes" id="UP000814140">
    <property type="component" value="Unassembled WGS sequence"/>
</dbReference>
<name>A0ACB8SP33_9AGAM</name>
<keyword evidence="2" id="KW-1185">Reference proteome</keyword>
<organism evidence="1 2">
    <name type="scientific">Artomyces pyxidatus</name>
    <dbReference type="NCBI Taxonomy" id="48021"/>
    <lineage>
        <taxon>Eukaryota</taxon>
        <taxon>Fungi</taxon>
        <taxon>Dikarya</taxon>
        <taxon>Basidiomycota</taxon>
        <taxon>Agaricomycotina</taxon>
        <taxon>Agaricomycetes</taxon>
        <taxon>Russulales</taxon>
        <taxon>Auriscalpiaceae</taxon>
        <taxon>Artomyces</taxon>
    </lineage>
</organism>
<evidence type="ECO:0000313" key="2">
    <source>
        <dbReference type="Proteomes" id="UP000814140"/>
    </source>
</evidence>
<sequence>MPRNFAPISRKNFLFTPAGDDYTPEDLARCFAQQPLDGIYKYLKPNRKSVYLPPVLYYGWTINYDDIMETIARVCPEEIIYVNPNLDPSVRVPDARMTLAARDPIAALLKHIGLPDDSRIHYQRFVINGDMNSSPGIAIGNNYQGMPMEHLPKLIEFFGKRQNGKYFLDRRKWKLCVDSQITPTWSRNLPTTSILKTEKTPTPTVAS</sequence>
<reference evidence="1" key="1">
    <citation type="submission" date="2021-03" db="EMBL/GenBank/DDBJ databases">
        <authorList>
            <consortium name="DOE Joint Genome Institute"/>
            <person name="Ahrendt S."/>
            <person name="Looney B.P."/>
            <person name="Miyauchi S."/>
            <person name="Morin E."/>
            <person name="Drula E."/>
            <person name="Courty P.E."/>
            <person name="Chicoki N."/>
            <person name="Fauchery L."/>
            <person name="Kohler A."/>
            <person name="Kuo A."/>
            <person name="Labutti K."/>
            <person name="Pangilinan J."/>
            <person name="Lipzen A."/>
            <person name="Riley R."/>
            <person name="Andreopoulos W."/>
            <person name="He G."/>
            <person name="Johnson J."/>
            <person name="Barry K.W."/>
            <person name="Grigoriev I.V."/>
            <person name="Nagy L."/>
            <person name="Hibbett D."/>
            <person name="Henrissat B."/>
            <person name="Matheny P.B."/>
            <person name="Labbe J."/>
            <person name="Martin F."/>
        </authorList>
    </citation>
    <scope>NUCLEOTIDE SEQUENCE</scope>
    <source>
        <strain evidence="1">HHB10654</strain>
    </source>
</reference>
<protein>
    <submittedName>
        <fullName evidence="1">Uncharacterized protein</fullName>
    </submittedName>
</protein>
<evidence type="ECO:0000313" key="1">
    <source>
        <dbReference type="EMBL" id="KAI0057957.1"/>
    </source>
</evidence>
<accession>A0ACB8SP33</accession>
<proteinExistence type="predicted"/>
<dbReference type="EMBL" id="MU277240">
    <property type="protein sequence ID" value="KAI0057957.1"/>
    <property type="molecule type" value="Genomic_DNA"/>
</dbReference>
<reference evidence="1" key="2">
    <citation type="journal article" date="2022" name="New Phytol.">
        <title>Evolutionary transition to the ectomycorrhizal habit in the genomes of a hyperdiverse lineage of mushroom-forming fungi.</title>
        <authorList>
            <person name="Looney B."/>
            <person name="Miyauchi S."/>
            <person name="Morin E."/>
            <person name="Drula E."/>
            <person name="Courty P.E."/>
            <person name="Kohler A."/>
            <person name="Kuo A."/>
            <person name="LaButti K."/>
            <person name="Pangilinan J."/>
            <person name="Lipzen A."/>
            <person name="Riley R."/>
            <person name="Andreopoulos W."/>
            <person name="He G."/>
            <person name="Johnson J."/>
            <person name="Nolan M."/>
            <person name="Tritt A."/>
            <person name="Barry K.W."/>
            <person name="Grigoriev I.V."/>
            <person name="Nagy L.G."/>
            <person name="Hibbett D."/>
            <person name="Henrissat B."/>
            <person name="Matheny P.B."/>
            <person name="Labbe J."/>
            <person name="Martin F.M."/>
        </authorList>
    </citation>
    <scope>NUCLEOTIDE SEQUENCE</scope>
    <source>
        <strain evidence="1">HHB10654</strain>
    </source>
</reference>
<comment type="caution">
    <text evidence="1">The sequence shown here is derived from an EMBL/GenBank/DDBJ whole genome shotgun (WGS) entry which is preliminary data.</text>
</comment>